<dbReference type="OrthoDB" id="5510862at2"/>
<dbReference type="EMBL" id="CP019640">
    <property type="protein sequence ID" value="AQQ52374.1"/>
    <property type="molecule type" value="Genomic_DNA"/>
</dbReference>
<protein>
    <recommendedName>
        <fullName evidence="3">HEAT repeat domain-containing protein</fullName>
    </recommendedName>
</protein>
<dbReference type="SUPFAM" id="SSF48371">
    <property type="entry name" value="ARM repeat"/>
    <property type="match status" value="1"/>
</dbReference>
<evidence type="ECO:0000313" key="2">
    <source>
        <dbReference type="Proteomes" id="UP000188184"/>
    </source>
</evidence>
<dbReference type="InterPro" id="IPR016024">
    <property type="entry name" value="ARM-type_fold"/>
</dbReference>
<organism evidence="1 2">
    <name type="scientific">Planococcus lenghuensis</name>
    <dbReference type="NCBI Taxonomy" id="2213202"/>
    <lineage>
        <taxon>Bacteria</taxon>
        <taxon>Bacillati</taxon>
        <taxon>Bacillota</taxon>
        <taxon>Bacilli</taxon>
        <taxon>Bacillales</taxon>
        <taxon>Caryophanaceae</taxon>
        <taxon>Planococcus</taxon>
    </lineage>
</organism>
<keyword evidence="2" id="KW-1185">Reference proteome</keyword>
<evidence type="ECO:0000313" key="1">
    <source>
        <dbReference type="EMBL" id="AQQ52374.1"/>
    </source>
</evidence>
<sequence>MDRAIQEQFDRLYSEDRQVQYQSHMNILETAKQPVDWAYDIWDLLKEDLTAPDAHQRSRAAQYLSYLAISDPENRILTDFPLIWARTYDEKFVVTRHALQAVWRIGLAGDPQLRLVIDHQIDRFRNCGDEKHAVLIRSDIQRNLRHLYDATGDDSIKQHGLVLAAEVKDKKYQKRYKDIWK</sequence>
<evidence type="ECO:0008006" key="3">
    <source>
        <dbReference type="Google" id="ProtNLM"/>
    </source>
</evidence>
<dbReference type="RefSeq" id="WP_077588256.1">
    <property type="nucleotide sequence ID" value="NZ_CP019640.1"/>
</dbReference>
<proteinExistence type="predicted"/>
<dbReference type="KEGG" id="pmar:B0X71_04095"/>
<gene>
    <name evidence="1" type="ORF">B0X71_04095</name>
</gene>
<dbReference type="AlphaFoldDB" id="A0A1Q2KW80"/>
<reference evidence="1 2" key="1">
    <citation type="submission" date="2017-02" db="EMBL/GenBank/DDBJ databases">
        <title>The complete genomic sequence of a novel cold adapted crude oil-degrading bacterium Planococcus qaidamina Y42.</title>
        <authorList>
            <person name="Yang R."/>
        </authorList>
    </citation>
    <scope>NUCLEOTIDE SEQUENCE [LARGE SCALE GENOMIC DNA]</scope>
    <source>
        <strain evidence="1 2">Y42</strain>
    </source>
</reference>
<name>A0A1Q2KW80_9BACL</name>
<accession>A0A1Q2KW80</accession>
<dbReference type="Proteomes" id="UP000188184">
    <property type="component" value="Chromosome"/>
</dbReference>